<dbReference type="OrthoDB" id="9891777at2"/>
<sequence length="72" mass="8225">MRASPELKSRFQQIKNALGPGWKDRILASYPSMPPLEAKSLIDRLNRMGLGRVTPTLSELERFREVLESGKR</sequence>
<organism evidence="1 2">
    <name type="scientific">Siphonobacter aquaeclarae</name>
    <dbReference type="NCBI Taxonomy" id="563176"/>
    <lineage>
        <taxon>Bacteria</taxon>
        <taxon>Pseudomonadati</taxon>
        <taxon>Bacteroidota</taxon>
        <taxon>Cytophagia</taxon>
        <taxon>Cytophagales</taxon>
        <taxon>Cytophagaceae</taxon>
        <taxon>Siphonobacter</taxon>
    </lineage>
</organism>
<dbReference type="AlphaFoldDB" id="A0A1G9YBF9"/>
<reference evidence="1 2" key="1">
    <citation type="submission" date="2016-10" db="EMBL/GenBank/DDBJ databases">
        <authorList>
            <person name="de Groot N.N."/>
        </authorList>
    </citation>
    <scope>NUCLEOTIDE SEQUENCE [LARGE SCALE GENOMIC DNA]</scope>
    <source>
        <strain evidence="1 2">DSM 21668</strain>
    </source>
</reference>
<gene>
    <name evidence="1" type="ORF">SAMN04488090_4895</name>
</gene>
<dbReference type="RefSeq" id="WP_093208958.1">
    <property type="nucleotide sequence ID" value="NZ_FNGS01000012.1"/>
</dbReference>
<evidence type="ECO:0000313" key="1">
    <source>
        <dbReference type="EMBL" id="SDN06367.1"/>
    </source>
</evidence>
<dbReference type="EMBL" id="FNGS01000012">
    <property type="protein sequence ID" value="SDN06367.1"/>
    <property type="molecule type" value="Genomic_DNA"/>
</dbReference>
<proteinExistence type="predicted"/>
<protein>
    <submittedName>
        <fullName evidence="1">Uncharacterized protein</fullName>
    </submittedName>
</protein>
<name>A0A1G9YBF9_9BACT</name>
<accession>A0A1G9YBF9</accession>
<dbReference type="Proteomes" id="UP000198901">
    <property type="component" value="Unassembled WGS sequence"/>
</dbReference>
<evidence type="ECO:0000313" key="2">
    <source>
        <dbReference type="Proteomes" id="UP000198901"/>
    </source>
</evidence>
<keyword evidence="2" id="KW-1185">Reference proteome</keyword>